<feature type="transmembrane region" description="Helical" evidence="2">
    <location>
        <begin position="121"/>
        <end position="140"/>
    </location>
</feature>
<accession>A0AA40CR17</accession>
<name>A0AA40CR17_9PEZI</name>
<keyword evidence="2" id="KW-1133">Transmembrane helix</keyword>
<dbReference type="AlphaFoldDB" id="A0AA40CR17"/>
<evidence type="ECO:0000313" key="4">
    <source>
        <dbReference type="Proteomes" id="UP001174936"/>
    </source>
</evidence>
<protein>
    <submittedName>
        <fullName evidence="3">Uncharacterized protein</fullName>
    </submittedName>
</protein>
<gene>
    <name evidence="3" type="ORF">B0T16DRAFT_455526</name>
</gene>
<dbReference type="EMBL" id="JAULSV010000003">
    <property type="protein sequence ID" value="KAK0648020.1"/>
    <property type="molecule type" value="Genomic_DNA"/>
</dbReference>
<comment type="caution">
    <text evidence="3">The sequence shown here is derived from an EMBL/GenBank/DDBJ whole genome shotgun (WGS) entry which is preliminary data.</text>
</comment>
<keyword evidence="2" id="KW-0472">Membrane</keyword>
<organism evidence="3 4">
    <name type="scientific">Cercophora newfieldiana</name>
    <dbReference type="NCBI Taxonomy" id="92897"/>
    <lineage>
        <taxon>Eukaryota</taxon>
        <taxon>Fungi</taxon>
        <taxon>Dikarya</taxon>
        <taxon>Ascomycota</taxon>
        <taxon>Pezizomycotina</taxon>
        <taxon>Sordariomycetes</taxon>
        <taxon>Sordariomycetidae</taxon>
        <taxon>Sordariales</taxon>
        <taxon>Lasiosphaeriaceae</taxon>
        <taxon>Cercophora</taxon>
    </lineage>
</organism>
<proteinExistence type="predicted"/>
<feature type="region of interest" description="Disordered" evidence="1">
    <location>
        <begin position="53"/>
        <end position="73"/>
    </location>
</feature>
<evidence type="ECO:0000313" key="3">
    <source>
        <dbReference type="EMBL" id="KAK0648020.1"/>
    </source>
</evidence>
<keyword evidence="4" id="KW-1185">Reference proteome</keyword>
<evidence type="ECO:0000256" key="1">
    <source>
        <dbReference type="SAM" id="MobiDB-lite"/>
    </source>
</evidence>
<dbReference type="Proteomes" id="UP001174936">
    <property type="component" value="Unassembled WGS sequence"/>
</dbReference>
<sequence length="157" mass="17423">MGDFGKLQTINITHLLNQLARIKAKVEHDKSTNAEDMELLQRTLHQYDHIKARKTDHTTRSTGLSRKKLSKSTITSGPFLRKALPSHLSSTEEERRVKRPQYEAGETPEVYSSFVDAVARFLIGTVGGCALIVPMMIMVLHPSLVKSVVVVSVAVVS</sequence>
<keyword evidence="2" id="KW-0812">Transmembrane</keyword>
<reference evidence="3" key="1">
    <citation type="submission" date="2023-06" db="EMBL/GenBank/DDBJ databases">
        <title>Genome-scale phylogeny and comparative genomics of the fungal order Sordariales.</title>
        <authorList>
            <consortium name="Lawrence Berkeley National Laboratory"/>
            <person name="Hensen N."/>
            <person name="Bonometti L."/>
            <person name="Westerberg I."/>
            <person name="Brannstrom I.O."/>
            <person name="Guillou S."/>
            <person name="Cros-Aarteil S."/>
            <person name="Calhoun S."/>
            <person name="Haridas S."/>
            <person name="Kuo A."/>
            <person name="Mondo S."/>
            <person name="Pangilinan J."/>
            <person name="Riley R."/>
            <person name="Labutti K."/>
            <person name="Andreopoulos B."/>
            <person name="Lipzen A."/>
            <person name="Chen C."/>
            <person name="Yanf M."/>
            <person name="Daum C."/>
            <person name="Ng V."/>
            <person name="Clum A."/>
            <person name="Steindorff A."/>
            <person name="Ohm R."/>
            <person name="Martin F."/>
            <person name="Silar P."/>
            <person name="Natvig D."/>
            <person name="Lalanne C."/>
            <person name="Gautier V."/>
            <person name="Ament-Velasquez S.L."/>
            <person name="Kruys A."/>
            <person name="Hutchinson M.I."/>
            <person name="Powell A.J."/>
            <person name="Barry K."/>
            <person name="Miller A.N."/>
            <person name="Grigoriev I.V."/>
            <person name="Debuchy R."/>
            <person name="Gladieux P."/>
            <person name="Thoren M.H."/>
            <person name="Johannesson H."/>
        </authorList>
    </citation>
    <scope>NUCLEOTIDE SEQUENCE</scope>
    <source>
        <strain evidence="3">SMH2532-1</strain>
    </source>
</reference>
<evidence type="ECO:0000256" key="2">
    <source>
        <dbReference type="SAM" id="Phobius"/>
    </source>
</evidence>